<keyword evidence="3" id="KW-0547">Nucleotide-binding</keyword>
<dbReference type="PANTHER" id="PTHR47983:SF3">
    <property type="entry name" value="OS05G0135800 PROTEIN"/>
    <property type="match status" value="1"/>
</dbReference>
<dbReference type="FunFam" id="1.10.510.10:FF:000814">
    <property type="entry name" value="PTI1-like tyrosine-protein kinase 3"/>
    <property type="match status" value="1"/>
</dbReference>
<keyword evidence="4" id="KW-0418">Kinase</keyword>
<evidence type="ECO:0000256" key="6">
    <source>
        <dbReference type="SAM" id="MobiDB-lite"/>
    </source>
</evidence>
<reference evidence="8" key="2">
    <citation type="submission" date="2018-05" db="EMBL/GenBank/DDBJ databases">
        <title>OpunRS2 (Oryza punctata Reference Sequence Version 2).</title>
        <authorList>
            <person name="Zhang J."/>
            <person name="Kudrna D."/>
            <person name="Lee S."/>
            <person name="Talag J."/>
            <person name="Welchert J."/>
            <person name="Wing R.A."/>
        </authorList>
    </citation>
    <scope>NUCLEOTIDE SEQUENCE [LARGE SCALE GENOMIC DNA]</scope>
</reference>
<evidence type="ECO:0000256" key="3">
    <source>
        <dbReference type="ARBA" id="ARBA00022741"/>
    </source>
</evidence>
<evidence type="ECO:0000256" key="2">
    <source>
        <dbReference type="ARBA" id="ARBA00022679"/>
    </source>
</evidence>
<dbReference type="eggNOG" id="KOG1187">
    <property type="taxonomic scope" value="Eukaryota"/>
</dbReference>
<evidence type="ECO:0000256" key="1">
    <source>
        <dbReference type="ARBA" id="ARBA00022553"/>
    </source>
</evidence>
<dbReference type="InterPro" id="IPR011009">
    <property type="entry name" value="Kinase-like_dom_sf"/>
</dbReference>
<feature type="domain" description="Protein kinase" evidence="7">
    <location>
        <begin position="334"/>
        <end position="629"/>
    </location>
</feature>
<keyword evidence="2" id="KW-0808">Transferase</keyword>
<evidence type="ECO:0000256" key="4">
    <source>
        <dbReference type="ARBA" id="ARBA00022777"/>
    </source>
</evidence>
<dbReference type="STRING" id="4537.A0A0E0JHP0"/>
<evidence type="ECO:0000259" key="7">
    <source>
        <dbReference type="PROSITE" id="PS50011"/>
    </source>
</evidence>
<proteinExistence type="predicted"/>
<dbReference type="InterPro" id="IPR000719">
    <property type="entry name" value="Prot_kinase_dom"/>
</dbReference>
<dbReference type="InterPro" id="IPR001245">
    <property type="entry name" value="Ser-Thr/Tyr_kinase_cat_dom"/>
</dbReference>
<keyword evidence="1" id="KW-0597">Phosphoprotein</keyword>
<feature type="domain" description="Protein kinase" evidence="7">
    <location>
        <begin position="1"/>
        <end position="275"/>
    </location>
</feature>
<evidence type="ECO:0000313" key="8">
    <source>
        <dbReference type="EnsemblPlants" id="OPUNC01G12790.1"/>
    </source>
</evidence>
<dbReference type="AlphaFoldDB" id="A0A0E0JHP0"/>
<dbReference type="PROSITE" id="PS50011">
    <property type="entry name" value="PROTEIN_KINASE_DOM"/>
    <property type="match status" value="2"/>
</dbReference>
<keyword evidence="5" id="KW-0067">ATP-binding</keyword>
<dbReference type="EnsemblPlants" id="OPUNC01G12790.1">
    <property type="protein sequence ID" value="OPUNC01G12790.1"/>
    <property type="gene ID" value="OPUNC01G12790"/>
</dbReference>
<dbReference type="PANTHER" id="PTHR47983">
    <property type="entry name" value="PTO-INTERACTING PROTEIN 1-LIKE"/>
    <property type="match status" value="1"/>
</dbReference>
<keyword evidence="9" id="KW-1185">Reference proteome</keyword>
<dbReference type="Gene3D" id="1.10.510.10">
    <property type="entry name" value="Transferase(Phosphotransferase) domain 1"/>
    <property type="match status" value="2"/>
</dbReference>
<protein>
    <recommendedName>
        <fullName evidence="7">Protein kinase domain-containing protein</fullName>
    </recommendedName>
</protein>
<reference evidence="8" key="1">
    <citation type="submission" date="2015-04" db="UniProtKB">
        <authorList>
            <consortium name="EnsemblPlants"/>
        </authorList>
    </citation>
    <scope>IDENTIFICATION</scope>
</reference>
<evidence type="ECO:0000313" key="9">
    <source>
        <dbReference type="Proteomes" id="UP000026962"/>
    </source>
</evidence>
<name>A0A0E0JHP0_ORYPU</name>
<dbReference type="SUPFAM" id="SSF56112">
    <property type="entry name" value="Protein kinase-like (PK-like)"/>
    <property type="match status" value="2"/>
</dbReference>
<dbReference type="GO" id="GO:0004672">
    <property type="term" value="F:protein kinase activity"/>
    <property type="evidence" value="ECO:0007669"/>
    <property type="project" value="InterPro"/>
</dbReference>
<dbReference type="GO" id="GO:0005524">
    <property type="term" value="F:ATP binding"/>
    <property type="evidence" value="ECO:0007669"/>
    <property type="project" value="UniProtKB-KW"/>
</dbReference>
<sequence>MVHAVIVKQVSTSSETDRDVFLKTMGILCQKYHKNVANVVGFHLGESISECVYEYCCELSQVNNGHISFSNRSLYEIICSTEKLPLHVRLSIAVQCAEGLVHIHSLLAENPESHGTILFGNFRSDNIFLDKNFVPKVFNANLSTFLGLSVGQQCTASVDCIHDQGSQIYYLDPKDVSDHLFNPKSDVYSFGVVLLELITWKTARFMSGGRAHMLTTDFLDTYRIDHSAADLFVKKVYDEEGKCFLHEAIDIGVECLELDVQMRPEMSNVLSRLRIISAAQSIRSKLMSAQTKDNGDDRPSQLVAPTPTNNAVKTPPTVVSTISLGILKKITRNFSNSALVGEGSRSKVFYGVLKDGNESAVKKLDPDEEIVVQVSTISRMLKHDNVVQILGYFIKGENCVLPYEYAPKGSLDDILHGKKGITGTQPGTPLSWPQRVKIALSAAKGLEFLHEKAVIHTNIHSRNILLFGNDVAKIGDLGVSKQLHPEREYFYGCTQVTKQPIHYELHPEREYFYGYTRVTQPINYGALAPECLMEGHYSVKSDIYNFGVVLLELLTGRKVFDHTLPRGQQSLATPRLSEDKVGQCVDPKLGGAFPLKAVARMAAVAALCVQFEAEYRPSMTIIVRALSMLERSSNQPSIGEAAGA</sequence>
<dbReference type="Pfam" id="PF00069">
    <property type="entry name" value="Pkinase"/>
    <property type="match status" value="1"/>
</dbReference>
<dbReference type="InterPro" id="IPR052101">
    <property type="entry name" value="Plant_StressResp_Kinase"/>
</dbReference>
<dbReference type="Pfam" id="PF07714">
    <property type="entry name" value="PK_Tyr_Ser-Thr"/>
    <property type="match status" value="1"/>
</dbReference>
<accession>A0A0E0JHP0</accession>
<dbReference type="Gene3D" id="3.30.200.20">
    <property type="entry name" value="Phosphorylase Kinase, domain 1"/>
    <property type="match status" value="1"/>
</dbReference>
<dbReference type="Proteomes" id="UP000026962">
    <property type="component" value="Chromosome 1"/>
</dbReference>
<feature type="region of interest" description="Disordered" evidence="6">
    <location>
        <begin position="287"/>
        <end position="310"/>
    </location>
</feature>
<dbReference type="Gramene" id="OPUNC01G12790.1">
    <property type="protein sequence ID" value="OPUNC01G12790.1"/>
    <property type="gene ID" value="OPUNC01G12790"/>
</dbReference>
<evidence type="ECO:0000256" key="5">
    <source>
        <dbReference type="ARBA" id="ARBA00022840"/>
    </source>
</evidence>
<organism evidence="8">
    <name type="scientific">Oryza punctata</name>
    <name type="common">Red rice</name>
    <dbReference type="NCBI Taxonomy" id="4537"/>
    <lineage>
        <taxon>Eukaryota</taxon>
        <taxon>Viridiplantae</taxon>
        <taxon>Streptophyta</taxon>
        <taxon>Embryophyta</taxon>
        <taxon>Tracheophyta</taxon>
        <taxon>Spermatophyta</taxon>
        <taxon>Magnoliopsida</taxon>
        <taxon>Liliopsida</taxon>
        <taxon>Poales</taxon>
        <taxon>Poaceae</taxon>
        <taxon>BOP clade</taxon>
        <taxon>Oryzoideae</taxon>
        <taxon>Oryzeae</taxon>
        <taxon>Oryzinae</taxon>
        <taxon>Oryza</taxon>
    </lineage>
</organism>